<evidence type="ECO:0000256" key="8">
    <source>
        <dbReference type="ARBA" id="ARBA00023170"/>
    </source>
</evidence>
<comment type="caution">
    <text evidence="14">The sequence shown here is derived from an EMBL/GenBank/DDBJ whole genome shotgun (WGS) entry which is preliminary data.</text>
</comment>
<reference evidence="14" key="1">
    <citation type="journal article" date="2021" name="PeerJ">
        <title>Extensive microbial diversity within the chicken gut microbiome revealed by metagenomics and culture.</title>
        <authorList>
            <person name="Gilroy R."/>
            <person name="Ravi A."/>
            <person name="Getino M."/>
            <person name="Pursley I."/>
            <person name="Horton D.L."/>
            <person name="Alikhan N.F."/>
            <person name="Baker D."/>
            <person name="Gharbi K."/>
            <person name="Hall N."/>
            <person name="Watson M."/>
            <person name="Adriaenssens E.M."/>
            <person name="Foster-Nyarko E."/>
            <person name="Jarju S."/>
            <person name="Secka A."/>
            <person name="Antonio M."/>
            <person name="Oren A."/>
            <person name="Chaudhuri R.R."/>
            <person name="La Ragione R."/>
            <person name="Hildebrand F."/>
            <person name="Pallen M.J."/>
        </authorList>
    </citation>
    <scope>NUCLEOTIDE SEQUENCE</scope>
    <source>
        <strain evidence="14">316</strain>
    </source>
</reference>
<evidence type="ECO:0000256" key="1">
    <source>
        <dbReference type="ARBA" id="ARBA00004571"/>
    </source>
</evidence>
<dbReference type="InterPro" id="IPR000531">
    <property type="entry name" value="Beta-barrel_TonB"/>
</dbReference>
<evidence type="ECO:0000256" key="5">
    <source>
        <dbReference type="ARBA" id="ARBA00022692"/>
    </source>
</evidence>
<dbReference type="PANTHER" id="PTHR32552">
    <property type="entry name" value="FERRICHROME IRON RECEPTOR-RELATED"/>
    <property type="match status" value="1"/>
</dbReference>
<evidence type="ECO:0000259" key="13">
    <source>
        <dbReference type="Pfam" id="PF07715"/>
    </source>
</evidence>
<keyword evidence="8 14" id="KW-0675">Receptor</keyword>
<dbReference type="Pfam" id="PF07715">
    <property type="entry name" value="Plug"/>
    <property type="match status" value="1"/>
</dbReference>
<keyword evidence="3 10" id="KW-0813">Transport</keyword>
<dbReference type="GO" id="GO:0015344">
    <property type="term" value="F:siderophore uptake transmembrane transporter activity"/>
    <property type="evidence" value="ECO:0007669"/>
    <property type="project" value="TreeGrafter"/>
</dbReference>
<evidence type="ECO:0000313" key="14">
    <source>
        <dbReference type="EMBL" id="HJE22394.1"/>
    </source>
</evidence>
<gene>
    <name evidence="14" type="ORF">K8W01_01880</name>
</gene>
<dbReference type="InterPro" id="IPR010105">
    <property type="entry name" value="TonB_sidphr_rcpt"/>
</dbReference>
<dbReference type="PROSITE" id="PS52016">
    <property type="entry name" value="TONB_DEPENDENT_REC_3"/>
    <property type="match status" value="1"/>
</dbReference>
<evidence type="ECO:0000256" key="3">
    <source>
        <dbReference type="ARBA" id="ARBA00022448"/>
    </source>
</evidence>
<dbReference type="Gene3D" id="2.170.130.10">
    <property type="entry name" value="TonB-dependent receptor, plug domain"/>
    <property type="match status" value="1"/>
</dbReference>
<dbReference type="InterPro" id="IPR037066">
    <property type="entry name" value="Plug_dom_sf"/>
</dbReference>
<organism evidence="14 15">
    <name type="scientific">Methylorubrum populi</name>
    <dbReference type="NCBI Taxonomy" id="223967"/>
    <lineage>
        <taxon>Bacteria</taxon>
        <taxon>Pseudomonadati</taxon>
        <taxon>Pseudomonadota</taxon>
        <taxon>Alphaproteobacteria</taxon>
        <taxon>Hyphomicrobiales</taxon>
        <taxon>Methylobacteriaceae</taxon>
        <taxon>Methylorubrum</taxon>
    </lineage>
</organism>
<evidence type="ECO:0000259" key="12">
    <source>
        <dbReference type="Pfam" id="PF00593"/>
    </source>
</evidence>
<keyword evidence="6 11" id="KW-0798">TonB box</keyword>
<evidence type="ECO:0000313" key="15">
    <source>
        <dbReference type="Proteomes" id="UP000742631"/>
    </source>
</evidence>
<keyword evidence="7 10" id="KW-0472">Membrane</keyword>
<dbReference type="SUPFAM" id="SSF56935">
    <property type="entry name" value="Porins"/>
    <property type="match status" value="1"/>
</dbReference>
<comment type="subcellular location">
    <subcellularLocation>
        <location evidence="1 10">Cell outer membrane</location>
        <topology evidence="1 10">Multi-pass membrane protein</topology>
    </subcellularLocation>
</comment>
<evidence type="ECO:0000256" key="9">
    <source>
        <dbReference type="ARBA" id="ARBA00023237"/>
    </source>
</evidence>
<dbReference type="InterPro" id="IPR039426">
    <property type="entry name" value="TonB-dep_rcpt-like"/>
</dbReference>
<reference evidence="14" key="2">
    <citation type="submission" date="2021-09" db="EMBL/GenBank/DDBJ databases">
        <authorList>
            <person name="Gilroy R."/>
        </authorList>
    </citation>
    <scope>NUCLEOTIDE SEQUENCE</scope>
    <source>
        <strain evidence="14">316</strain>
    </source>
</reference>
<dbReference type="CDD" id="cd01347">
    <property type="entry name" value="ligand_gated_channel"/>
    <property type="match status" value="1"/>
</dbReference>
<dbReference type="InterPro" id="IPR012910">
    <property type="entry name" value="Plug_dom"/>
</dbReference>
<dbReference type="NCBIfam" id="TIGR01783">
    <property type="entry name" value="TonB-siderophor"/>
    <property type="match status" value="1"/>
</dbReference>
<evidence type="ECO:0000256" key="10">
    <source>
        <dbReference type="PROSITE-ProRule" id="PRU01360"/>
    </source>
</evidence>
<dbReference type="InterPro" id="IPR036942">
    <property type="entry name" value="Beta-barrel_TonB_sf"/>
</dbReference>
<dbReference type="GO" id="GO:0015891">
    <property type="term" value="P:siderophore transport"/>
    <property type="evidence" value="ECO:0007669"/>
    <property type="project" value="InterPro"/>
</dbReference>
<accession>A0A921DZH1</accession>
<evidence type="ECO:0000256" key="4">
    <source>
        <dbReference type="ARBA" id="ARBA00022452"/>
    </source>
</evidence>
<keyword evidence="9 10" id="KW-0998">Cell outer membrane</keyword>
<dbReference type="AlphaFoldDB" id="A0A921DZH1"/>
<dbReference type="Pfam" id="PF00593">
    <property type="entry name" value="TonB_dep_Rec_b-barrel"/>
    <property type="match status" value="1"/>
</dbReference>
<feature type="domain" description="TonB-dependent receptor plug" evidence="13">
    <location>
        <begin position="3"/>
        <end position="100"/>
    </location>
</feature>
<sequence>MFETPFNTAGYTEKLIRDQQAKSLLDVVANDPSVRAIGSLSDAYGSSVLVRGFILQPADYGFDGLFGIVDFRRPFVFNAERVEVLKGPSALINGAAPNGGIGGSINIIPKRAYDEPLTRITPFFISHGQGGVMVDVGRRYGEQKEWGVRANGVYQKGETAIDRERLELGFGSLAVDYRGDRFRASFDFAYQDSTYTRNRGFLFVGPGIDIPSAPRLSRNLEQPGQYQKTRSFLGATRFEYDVTENTTVYAAFGAGVLNEDDLSSFKFLLSPNGTFSNTFVRQKFDNETYTAETGVRTRFDTGPIRHTASLAATGYWNEIRYPVAVQFLPGTTPSNLYAPVPVAIPAFTDRNIGDARGTSQIYRSLAVADTLSSLDGRVQLTAGARLQQLTGKGFNFTPDTPGFGLATSSYDKTTVSPAVALLVKPTEHLSIYGNYVEALVAPPVSPIVPSTVLPPIVADQKEVGIKYDFGSVGASLAFFEINRPNAVLNPVSLAFTADGLQRNRGIEFNVFGEPVPGIRLLGGVAAIEGRLVRTAAGAFDGNIAPGVPELTLNLYGEYDLPPWLLPGLTATGRVIHTSRQFYDQGNTQSIPDWTRFDVGLRYTFLGGWGKPVTLRADVVNVAGTNDWNSSAFSGILSLGTPRTYLLSAQMDF</sequence>
<comment type="similarity">
    <text evidence="2 10 11">Belongs to the TonB-dependent receptor family.</text>
</comment>
<feature type="domain" description="TonB-dependent receptor-like beta-barrel" evidence="12">
    <location>
        <begin position="176"/>
        <end position="621"/>
    </location>
</feature>
<dbReference type="GO" id="GO:0009279">
    <property type="term" value="C:cell outer membrane"/>
    <property type="evidence" value="ECO:0007669"/>
    <property type="project" value="UniProtKB-SubCell"/>
</dbReference>
<dbReference type="PANTHER" id="PTHR32552:SF82">
    <property type="entry name" value="FCUA PROTEIN"/>
    <property type="match status" value="1"/>
</dbReference>
<dbReference type="Proteomes" id="UP000742631">
    <property type="component" value="Unassembled WGS sequence"/>
</dbReference>
<evidence type="ECO:0000256" key="6">
    <source>
        <dbReference type="ARBA" id="ARBA00023077"/>
    </source>
</evidence>
<dbReference type="GO" id="GO:0038023">
    <property type="term" value="F:signaling receptor activity"/>
    <property type="evidence" value="ECO:0007669"/>
    <property type="project" value="InterPro"/>
</dbReference>
<evidence type="ECO:0000256" key="2">
    <source>
        <dbReference type="ARBA" id="ARBA00009810"/>
    </source>
</evidence>
<name>A0A921DZH1_9HYPH</name>
<dbReference type="Gene3D" id="2.40.170.20">
    <property type="entry name" value="TonB-dependent receptor, beta-barrel domain"/>
    <property type="match status" value="1"/>
</dbReference>
<proteinExistence type="inferred from homology"/>
<dbReference type="EMBL" id="DYYG01000008">
    <property type="protein sequence ID" value="HJE22394.1"/>
    <property type="molecule type" value="Genomic_DNA"/>
</dbReference>
<protein>
    <submittedName>
        <fullName evidence="14">TonB-dependent siderophore receptor</fullName>
    </submittedName>
</protein>
<keyword evidence="4 10" id="KW-1134">Transmembrane beta strand</keyword>
<evidence type="ECO:0000256" key="7">
    <source>
        <dbReference type="ARBA" id="ARBA00023136"/>
    </source>
</evidence>
<evidence type="ECO:0000256" key="11">
    <source>
        <dbReference type="RuleBase" id="RU003357"/>
    </source>
</evidence>
<keyword evidence="5 10" id="KW-0812">Transmembrane</keyword>